<dbReference type="EMBL" id="LGFU01000028">
    <property type="protein sequence ID" value="KUK46433.1"/>
    <property type="molecule type" value="Genomic_DNA"/>
</dbReference>
<evidence type="ECO:0000256" key="1">
    <source>
        <dbReference type="ARBA" id="ARBA00005695"/>
    </source>
</evidence>
<dbReference type="Gene3D" id="3.10.105.10">
    <property type="entry name" value="Dipeptide-binding Protein, Domain 3"/>
    <property type="match status" value="1"/>
</dbReference>
<dbReference type="Pfam" id="PF00496">
    <property type="entry name" value="SBP_bac_5"/>
    <property type="match status" value="1"/>
</dbReference>
<dbReference type="PANTHER" id="PTHR30290">
    <property type="entry name" value="PERIPLASMIC BINDING COMPONENT OF ABC TRANSPORTER"/>
    <property type="match status" value="1"/>
</dbReference>
<dbReference type="Gene3D" id="3.40.190.10">
    <property type="entry name" value="Periplasmic binding protein-like II"/>
    <property type="match status" value="1"/>
</dbReference>
<dbReference type="Gene3D" id="3.90.76.10">
    <property type="entry name" value="Dipeptide-binding Protein, Domain 1"/>
    <property type="match status" value="1"/>
</dbReference>
<dbReference type="SUPFAM" id="SSF53850">
    <property type="entry name" value="Periplasmic binding protein-like II"/>
    <property type="match status" value="1"/>
</dbReference>
<feature type="domain" description="Solute-binding protein family 5" evidence="4">
    <location>
        <begin position="84"/>
        <end position="454"/>
    </location>
</feature>
<comment type="caution">
    <text evidence="5">The sequence shown here is derived from an EMBL/GenBank/DDBJ whole genome shotgun (WGS) entry which is preliminary data.</text>
</comment>
<evidence type="ECO:0000313" key="6">
    <source>
        <dbReference type="Proteomes" id="UP000064249"/>
    </source>
</evidence>
<dbReference type="CDD" id="cd08513">
    <property type="entry name" value="PBP2_thermophilic_Hb8_like"/>
    <property type="match status" value="1"/>
</dbReference>
<dbReference type="GO" id="GO:0043190">
    <property type="term" value="C:ATP-binding cassette (ABC) transporter complex"/>
    <property type="evidence" value="ECO:0007669"/>
    <property type="project" value="InterPro"/>
</dbReference>
<proteinExistence type="inferred from homology"/>
<dbReference type="GO" id="GO:1904680">
    <property type="term" value="F:peptide transmembrane transporter activity"/>
    <property type="evidence" value="ECO:0007669"/>
    <property type="project" value="TreeGrafter"/>
</dbReference>
<name>A0A117LGT7_9CHLR</name>
<accession>A0A117LGT7</accession>
<protein>
    <submittedName>
        <fullName evidence="5">Putative ABC transporter substrate binding protein</fullName>
    </submittedName>
</protein>
<dbReference type="InterPro" id="IPR000914">
    <property type="entry name" value="SBP_5_dom"/>
</dbReference>
<evidence type="ECO:0000256" key="3">
    <source>
        <dbReference type="ARBA" id="ARBA00022729"/>
    </source>
</evidence>
<evidence type="ECO:0000256" key="2">
    <source>
        <dbReference type="ARBA" id="ARBA00022448"/>
    </source>
</evidence>
<reference evidence="5 6" key="1">
    <citation type="journal article" date="2015" name="MBio">
        <title>Genome-Resolved Metagenomic Analysis Reveals Roles for Candidate Phyla and Other Microbial Community Members in Biogeochemical Transformations in Oil Reservoirs.</title>
        <authorList>
            <person name="Hu P."/>
            <person name="Tom L."/>
            <person name="Singh A."/>
            <person name="Thomas B.C."/>
            <person name="Baker B.J."/>
            <person name="Piceno Y.M."/>
            <person name="Andersen G.L."/>
            <person name="Banfield J.F."/>
        </authorList>
    </citation>
    <scope>NUCLEOTIDE SEQUENCE [LARGE SCALE GENOMIC DNA]</scope>
    <source>
        <strain evidence="5">46_16</strain>
    </source>
</reference>
<dbReference type="PANTHER" id="PTHR30290:SF9">
    <property type="entry name" value="OLIGOPEPTIDE-BINDING PROTEIN APPA"/>
    <property type="match status" value="1"/>
</dbReference>
<dbReference type="InterPro" id="IPR030678">
    <property type="entry name" value="Peptide/Ni-bd"/>
</dbReference>
<comment type="similarity">
    <text evidence="1">Belongs to the bacterial solute-binding protein 5 family.</text>
</comment>
<sequence length="553" mass="62082">MKNIRWQLIIILVTGLVIGILLLSEQTGFSIARPTATRGGTYTEALIGNLQRLNPVLDYYNSADRDTDRLLFSRLITYDENGLPQPELAVKWGISFDGLSYNFDINPDAAWHDGTPVTSADIVFTVDIMRSAESVLPTDLKEFWNNIEVIPLGDHSIQFRLSEAFAPFMDYLSFGILPKHLLGELSYQEIVNSSFNLEPVGSGPYQFERLITENGAIKGVVLSANPSYYGGEPLISQFVFMYYDDAASAYSAYSEGVVQGISEVSDEILSDVLSDPNLAVYSAVKPEVSMVLLNLNNNKVKFLQEENVRKALLHAIDRRRMVDLALQGQGVLSDIPLIPSNWAYYEGIQTFDYDPQKAGILLDEIGYILPNGDGSIRENDGSALSFELTHPDDATHTAIAQAIQKDWQKIGVEVELVAVPYDVLILDYLEPLTYQAVLIDLNFERSPDPDPYPFWDQAQQSGGQNYSQWENKVISEYLEEARVTTDLDERAKLYRNFQVVFQDELPALPLYYPVYNFAIDEGINGVRVGSFYDTADRFFSVTDWYLIASAAED</sequence>
<keyword evidence="2" id="KW-0813">Transport</keyword>
<dbReference type="PIRSF" id="PIRSF002741">
    <property type="entry name" value="MppA"/>
    <property type="match status" value="1"/>
</dbReference>
<gene>
    <name evidence="5" type="ORF">XD73_0686</name>
</gene>
<evidence type="ECO:0000313" key="5">
    <source>
        <dbReference type="EMBL" id="KUK46433.1"/>
    </source>
</evidence>
<dbReference type="InterPro" id="IPR039424">
    <property type="entry name" value="SBP_5"/>
</dbReference>
<dbReference type="GO" id="GO:0015833">
    <property type="term" value="P:peptide transport"/>
    <property type="evidence" value="ECO:0007669"/>
    <property type="project" value="TreeGrafter"/>
</dbReference>
<dbReference type="AlphaFoldDB" id="A0A117LGT7"/>
<evidence type="ECO:0000259" key="4">
    <source>
        <dbReference type="Pfam" id="PF00496"/>
    </source>
</evidence>
<dbReference type="Proteomes" id="UP000064249">
    <property type="component" value="Unassembled WGS sequence"/>
</dbReference>
<dbReference type="GO" id="GO:0042597">
    <property type="term" value="C:periplasmic space"/>
    <property type="evidence" value="ECO:0007669"/>
    <property type="project" value="UniProtKB-ARBA"/>
</dbReference>
<keyword evidence="3" id="KW-0732">Signal</keyword>
<organism evidence="5 6">
    <name type="scientific">Anaerolinea thermophila</name>
    <dbReference type="NCBI Taxonomy" id="167964"/>
    <lineage>
        <taxon>Bacteria</taxon>
        <taxon>Bacillati</taxon>
        <taxon>Chloroflexota</taxon>
        <taxon>Anaerolineae</taxon>
        <taxon>Anaerolineales</taxon>
        <taxon>Anaerolineaceae</taxon>
        <taxon>Anaerolinea</taxon>
    </lineage>
</organism>